<keyword evidence="3" id="KW-1185">Reference proteome</keyword>
<evidence type="ECO:0000313" key="3">
    <source>
        <dbReference type="Proteomes" id="UP000055019"/>
    </source>
</evidence>
<evidence type="ECO:0000256" key="1">
    <source>
        <dbReference type="SAM" id="MobiDB-lite"/>
    </source>
</evidence>
<accession>A0A158L2W7</accession>
<feature type="region of interest" description="Disordered" evidence="1">
    <location>
        <begin position="1"/>
        <end position="35"/>
    </location>
</feature>
<reference evidence="2" key="1">
    <citation type="submission" date="2016-01" db="EMBL/GenBank/DDBJ databases">
        <authorList>
            <person name="Peeters C."/>
        </authorList>
    </citation>
    <scope>NUCLEOTIDE SEQUENCE [LARGE SCALE GENOMIC DNA]</scope>
    <source>
        <strain evidence="2">LMG 29317</strain>
    </source>
</reference>
<dbReference type="Proteomes" id="UP000055019">
    <property type="component" value="Unassembled WGS sequence"/>
</dbReference>
<evidence type="ECO:0000313" key="2">
    <source>
        <dbReference type="EMBL" id="SAL87724.1"/>
    </source>
</evidence>
<protein>
    <submittedName>
        <fullName evidence="2">Integrase</fullName>
    </submittedName>
</protein>
<organism evidence="2 3">
    <name type="scientific">Caballeronia arvi</name>
    <dbReference type="NCBI Taxonomy" id="1777135"/>
    <lineage>
        <taxon>Bacteria</taxon>
        <taxon>Pseudomonadati</taxon>
        <taxon>Pseudomonadota</taxon>
        <taxon>Betaproteobacteria</taxon>
        <taxon>Burkholderiales</taxon>
        <taxon>Burkholderiaceae</taxon>
        <taxon>Caballeronia</taxon>
    </lineage>
</organism>
<feature type="compositionally biased region" description="Gly residues" evidence="1">
    <location>
        <begin position="12"/>
        <end position="21"/>
    </location>
</feature>
<name>A0A158L2W7_9BURK</name>
<dbReference type="AlphaFoldDB" id="A0A158L2W7"/>
<dbReference type="EMBL" id="FCOM02000100">
    <property type="protein sequence ID" value="SAL87724.1"/>
    <property type="molecule type" value="Genomic_DNA"/>
</dbReference>
<sequence length="79" mass="8132">MVPAANVTGSGLSSGLGGGLKGSDPGDIPARLTPAPLERLAVPRALSGADGDNRSTPFCYIQENDDLDAVGAYLNRYRD</sequence>
<gene>
    <name evidence="2" type="ORF">AWB74_08237</name>
</gene>
<proteinExistence type="predicted"/>
<comment type="caution">
    <text evidence="2">The sequence shown here is derived from an EMBL/GenBank/DDBJ whole genome shotgun (WGS) entry which is preliminary data.</text>
</comment>